<feature type="domain" description="Thioredoxin" evidence="2">
    <location>
        <begin position="20"/>
        <end position="164"/>
    </location>
</feature>
<keyword evidence="1" id="KW-0732">Signal</keyword>
<organism evidence="3 4">
    <name type="scientific">Roseateles oligotrophus</name>
    <dbReference type="NCBI Taxonomy" id="1769250"/>
    <lineage>
        <taxon>Bacteria</taxon>
        <taxon>Pseudomonadati</taxon>
        <taxon>Pseudomonadota</taxon>
        <taxon>Betaproteobacteria</taxon>
        <taxon>Burkholderiales</taxon>
        <taxon>Sphaerotilaceae</taxon>
        <taxon>Roseateles</taxon>
    </lineage>
</organism>
<reference evidence="3 4" key="1">
    <citation type="submission" date="2021-11" db="EMBL/GenBank/DDBJ databases">
        <authorList>
            <person name="Liang Q."/>
            <person name="Mou H."/>
            <person name="Liu Z."/>
        </authorList>
    </citation>
    <scope>NUCLEOTIDE SEQUENCE [LARGE SCALE GENOMIC DNA]</scope>
    <source>
        <strain evidence="3 4">CHU3</strain>
    </source>
</reference>
<dbReference type="Proteomes" id="UP001209701">
    <property type="component" value="Unassembled WGS sequence"/>
</dbReference>
<evidence type="ECO:0000313" key="3">
    <source>
        <dbReference type="EMBL" id="MCV2368424.1"/>
    </source>
</evidence>
<accession>A0ABT2YEH5</accession>
<feature type="chain" id="PRO_5047175877" evidence="1">
    <location>
        <begin position="22"/>
        <end position="166"/>
    </location>
</feature>
<dbReference type="SUPFAM" id="SSF52833">
    <property type="entry name" value="Thioredoxin-like"/>
    <property type="match status" value="1"/>
</dbReference>
<evidence type="ECO:0000259" key="2">
    <source>
        <dbReference type="PROSITE" id="PS51352"/>
    </source>
</evidence>
<evidence type="ECO:0000313" key="4">
    <source>
        <dbReference type="Proteomes" id="UP001209701"/>
    </source>
</evidence>
<feature type="signal peptide" evidence="1">
    <location>
        <begin position="1"/>
        <end position="21"/>
    </location>
</feature>
<dbReference type="RefSeq" id="WP_263571023.1">
    <property type="nucleotide sequence ID" value="NZ_JAJIRN010000004.1"/>
</dbReference>
<comment type="caution">
    <text evidence="3">The sequence shown here is derived from an EMBL/GenBank/DDBJ whole genome shotgun (WGS) entry which is preliminary data.</text>
</comment>
<dbReference type="CDD" id="cd02947">
    <property type="entry name" value="TRX_family"/>
    <property type="match status" value="1"/>
</dbReference>
<dbReference type="InterPro" id="IPR036249">
    <property type="entry name" value="Thioredoxin-like_sf"/>
</dbReference>
<dbReference type="Pfam" id="PF13899">
    <property type="entry name" value="Thioredoxin_7"/>
    <property type="match status" value="1"/>
</dbReference>
<dbReference type="InterPro" id="IPR013766">
    <property type="entry name" value="Thioredoxin_domain"/>
</dbReference>
<name>A0ABT2YEH5_9BURK</name>
<dbReference type="EMBL" id="JAJIRN010000004">
    <property type="protein sequence ID" value="MCV2368424.1"/>
    <property type="molecule type" value="Genomic_DNA"/>
</dbReference>
<dbReference type="Gene3D" id="3.40.30.10">
    <property type="entry name" value="Glutaredoxin"/>
    <property type="match status" value="1"/>
</dbReference>
<protein>
    <submittedName>
        <fullName evidence="3">Thioredoxin family protein</fullName>
    </submittedName>
</protein>
<gene>
    <name evidence="3" type="ORF">LNV07_09995</name>
</gene>
<sequence>MKNIATAVLLVSLFSGLPVQAQGQPAAPASAASAPKQIYSETADARAELNQALARAQAQQKNVLVVFGANWCGDCVALDKKMSAGSLAEHVGKRLVVLKVNVGRFDRNTDLAAQIGVSLKKGIPAVAVLKRDGEVLRATSGGELADARNMGDEAVLAVLEGLHARQ</sequence>
<keyword evidence="4" id="KW-1185">Reference proteome</keyword>
<proteinExistence type="predicted"/>
<dbReference type="PROSITE" id="PS51352">
    <property type="entry name" value="THIOREDOXIN_2"/>
    <property type="match status" value="1"/>
</dbReference>
<evidence type="ECO:0000256" key="1">
    <source>
        <dbReference type="SAM" id="SignalP"/>
    </source>
</evidence>